<dbReference type="InterPro" id="IPR037522">
    <property type="entry name" value="HD_GYP_dom"/>
</dbReference>
<sequence>MSKLHKNTIPALRLLEHNQSLKSHTIRHFVEAMRRHDPSLVEHGKRTALYSLLLGQALNLPSDDLSDICYAALLHDLGKLSLPNEIVYQHGYSMIGDYLMTECSPQAGADILSAWPGLKEISKLVALHHERWDGHGLPLGMRGSMIPLGARILSIADTVDQLLTQHDQPITEQIDTLVRILRTLAGTRFDPMLVQVLIDNYSQWEPSFSFQDIPQKFWSGKGHHRSSMKTHIIFLILHKNTATPEIPYKSCADPHLRNILEVTQSLFSKSVMAY</sequence>
<evidence type="ECO:0000259" key="1">
    <source>
        <dbReference type="PROSITE" id="PS51832"/>
    </source>
</evidence>
<dbReference type="CDD" id="cd00077">
    <property type="entry name" value="HDc"/>
    <property type="match status" value="1"/>
</dbReference>
<dbReference type="SMART" id="SM00471">
    <property type="entry name" value="HDc"/>
    <property type="match status" value="1"/>
</dbReference>
<dbReference type="SUPFAM" id="SSF109604">
    <property type="entry name" value="HD-domain/PDEase-like"/>
    <property type="match status" value="1"/>
</dbReference>
<comment type="caution">
    <text evidence="2">The sequence shown here is derived from an EMBL/GenBank/DDBJ whole genome shotgun (WGS) entry which is preliminary data.</text>
</comment>
<dbReference type="Gene3D" id="1.10.3210.10">
    <property type="entry name" value="Hypothetical protein af1432"/>
    <property type="match status" value="1"/>
</dbReference>
<evidence type="ECO:0000313" key="2">
    <source>
        <dbReference type="EMBL" id="MDT7040810.1"/>
    </source>
</evidence>
<accession>A0ABU3K339</accession>
<organism evidence="2 3">
    <name type="scientific">Candidatus Nitronereus thalassa</name>
    <dbReference type="NCBI Taxonomy" id="3020898"/>
    <lineage>
        <taxon>Bacteria</taxon>
        <taxon>Pseudomonadati</taxon>
        <taxon>Nitrospirota</taxon>
        <taxon>Nitrospiria</taxon>
        <taxon>Nitrospirales</taxon>
        <taxon>Nitrospiraceae</taxon>
        <taxon>Candidatus Nitronereus</taxon>
    </lineage>
</organism>
<evidence type="ECO:0000313" key="3">
    <source>
        <dbReference type="Proteomes" id="UP001250932"/>
    </source>
</evidence>
<dbReference type="Proteomes" id="UP001250932">
    <property type="component" value="Unassembled WGS sequence"/>
</dbReference>
<dbReference type="PROSITE" id="PS51832">
    <property type="entry name" value="HD_GYP"/>
    <property type="match status" value="1"/>
</dbReference>
<protein>
    <submittedName>
        <fullName evidence="2">HD domain-containing protein</fullName>
    </submittedName>
</protein>
<dbReference type="InterPro" id="IPR052020">
    <property type="entry name" value="Cyclic_di-GMP/3'3'-cGAMP_PDE"/>
</dbReference>
<dbReference type="Pfam" id="PF13487">
    <property type="entry name" value="HD_5"/>
    <property type="match status" value="1"/>
</dbReference>
<dbReference type="EMBL" id="JAQOUE010000001">
    <property type="protein sequence ID" value="MDT7040810.1"/>
    <property type="molecule type" value="Genomic_DNA"/>
</dbReference>
<reference evidence="2 3" key="1">
    <citation type="journal article" date="2023" name="ISME J.">
        <title>Cultivation and genomic characterization of novel and ubiquitous marine nitrite-oxidizing bacteria from the Nitrospirales.</title>
        <authorList>
            <person name="Mueller A.J."/>
            <person name="Daebeler A."/>
            <person name="Herbold C.W."/>
            <person name="Kirkegaard R.H."/>
            <person name="Daims H."/>
        </authorList>
    </citation>
    <scope>NUCLEOTIDE SEQUENCE [LARGE SCALE GENOMIC DNA]</scope>
    <source>
        <strain evidence="2 3">EB</strain>
    </source>
</reference>
<dbReference type="PANTHER" id="PTHR45228">
    <property type="entry name" value="CYCLIC DI-GMP PHOSPHODIESTERASE TM_0186-RELATED"/>
    <property type="match status" value="1"/>
</dbReference>
<gene>
    <name evidence="2" type="ORF">PPG34_00520</name>
</gene>
<dbReference type="InterPro" id="IPR003607">
    <property type="entry name" value="HD/PDEase_dom"/>
</dbReference>
<name>A0ABU3K339_9BACT</name>
<keyword evidence="3" id="KW-1185">Reference proteome</keyword>
<dbReference type="PANTHER" id="PTHR45228:SF4">
    <property type="entry name" value="LIPOPROTEIN"/>
    <property type="match status" value="1"/>
</dbReference>
<feature type="domain" description="HD-GYP" evidence="1">
    <location>
        <begin position="18"/>
        <end position="213"/>
    </location>
</feature>
<proteinExistence type="predicted"/>
<dbReference type="RefSeq" id="WP_313831169.1">
    <property type="nucleotide sequence ID" value="NZ_JAQOUE010000001.1"/>
</dbReference>